<feature type="non-terminal residue" evidence="17">
    <location>
        <position position="205"/>
    </location>
</feature>
<gene>
    <name evidence="17" type="ORF">ENJ46_00265</name>
</gene>
<proteinExistence type="inferred from homology"/>
<evidence type="ECO:0000256" key="11">
    <source>
        <dbReference type="ARBA" id="ARBA00038053"/>
    </source>
</evidence>
<evidence type="ECO:0000256" key="7">
    <source>
        <dbReference type="ARBA" id="ARBA00022989"/>
    </source>
</evidence>
<evidence type="ECO:0000256" key="1">
    <source>
        <dbReference type="ARBA" id="ARBA00004141"/>
    </source>
</evidence>
<dbReference type="EMBL" id="DRMN01000020">
    <property type="protein sequence ID" value="HFB54327.1"/>
    <property type="molecule type" value="Genomic_DNA"/>
</dbReference>
<feature type="transmembrane region" description="Helical" evidence="16">
    <location>
        <begin position="127"/>
        <end position="143"/>
    </location>
</feature>
<keyword evidence="17" id="KW-0132">Cell division</keyword>
<dbReference type="GO" id="GO:0051301">
    <property type="term" value="P:cell division"/>
    <property type="evidence" value="ECO:0007669"/>
    <property type="project" value="UniProtKB-KW"/>
</dbReference>
<evidence type="ECO:0000313" key="17">
    <source>
        <dbReference type="EMBL" id="HFB54327.1"/>
    </source>
</evidence>
<dbReference type="InterPro" id="IPR001182">
    <property type="entry name" value="FtsW/RodA"/>
</dbReference>
<dbReference type="Pfam" id="PF01098">
    <property type="entry name" value="FTSW_RODA_SPOVE"/>
    <property type="match status" value="1"/>
</dbReference>
<keyword evidence="8 16" id="KW-0472">Membrane</keyword>
<evidence type="ECO:0000256" key="13">
    <source>
        <dbReference type="ARBA" id="ARBA00041418"/>
    </source>
</evidence>
<dbReference type="EC" id="2.4.99.28" evidence="14"/>
<dbReference type="GO" id="GO:0032153">
    <property type="term" value="C:cell division site"/>
    <property type="evidence" value="ECO:0007669"/>
    <property type="project" value="TreeGrafter"/>
</dbReference>
<dbReference type="GO" id="GO:0015648">
    <property type="term" value="F:lipid-linked peptidoglycan transporter activity"/>
    <property type="evidence" value="ECO:0007669"/>
    <property type="project" value="TreeGrafter"/>
</dbReference>
<keyword evidence="2" id="KW-0328">Glycosyltransferase</keyword>
<evidence type="ECO:0000256" key="5">
    <source>
        <dbReference type="ARBA" id="ARBA00022960"/>
    </source>
</evidence>
<keyword evidence="5" id="KW-0133">Cell shape</keyword>
<sequence>MMFSRGRTNRTFLVEWWRSIDRMTLGVFLALVLSGLILSMASSPAASSRLSIDNPFHFLLRHVLFASIGVTGALIVSMMNVVFARRLGVLAMIGSIVVLALLPIIGYEVKGATRWIALGPFSLQPSEFAKPGFIIFAAWMFSVRKQQNEIPSTIILSVVFALMIFLLIRQPDVGQSILLTACFGAVFFYAGLSLGLMIFFMALSV</sequence>
<accession>A0A7C3C238</accession>
<dbReference type="Proteomes" id="UP000886042">
    <property type="component" value="Unassembled WGS sequence"/>
</dbReference>
<dbReference type="PANTHER" id="PTHR30474">
    <property type="entry name" value="CELL CYCLE PROTEIN"/>
    <property type="match status" value="1"/>
</dbReference>
<feature type="transmembrane region" description="Helical" evidence="16">
    <location>
        <begin position="89"/>
        <end position="107"/>
    </location>
</feature>
<feature type="transmembrane region" description="Helical" evidence="16">
    <location>
        <begin position="150"/>
        <end position="170"/>
    </location>
</feature>
<dbReference type="GO" id="GO:0005886">
    <property type="term" value="C:plasma membrane"/>
    <property type="evidence" value="ECO:0007669"/>
    <property type="project" value="TreeGrafter"/>
</dbReference>
<keyword evidence="7 16" id="KW-1133">Transmembrane helix</keyword>
<dbReference type="GO" id="GO:0008360">
    <property type="term" value="P:regulation of cell shape"/>
    <property type="evidence" value="ECO:0007669"/>
    <property type="project" value="UniProtKB-KW"/>
</dbReference>
<reference evidence="17" key="1">
    <citation type="journal article" date="2020" name="mSystems">
        <title>Genome- and Community-Level Interaction Insights into Carbon Utilization and Element Cycling Functions of Hydrothermarchaeota in Hydrothermal Sediment.</title>
        <authorList>
            <person name="Zhou Z."/>
            <person name="Liu Y."/>
            <person name="Xu W."/>
            <person name="Pan J."/>
            <person name="Luo Z.H."/>
            <person name="Li M."/>
        </authorList>
    </citation>
    <scope>NUCLEOTIDE SEQUENCE [LARGE SCALE GENOMIC DNA]</scope>
    <source>
        <strain evidence="17">HyVt-489</strain>
    </source>
</reference>
<feature type="transmembrane region" description="Helical" evidence="16">
    <location>
        <begin position="176"/>
        <end position="203"/>
    </location>
</feature>
<name>A0A7C3C238_9PROT</name>
<evidence type="ECO:0000256" key="12">
    <source>
        <dbReference type="ARBA" id="ARBA00041185"/>
    </source>
</evidence>
<feature type="transmembrane region" description="Helical" evidence="16">
    <location>
        <begin position="63"/>
        <end position="82"/>
    </location>
</feature>
<evidence type="ECO:0000256" key="2">
    <source>
        <dbReference type="ARBA" id="ARBA00022676"/>
    </source>
</evidence>
<comment type="caution">
    <text evidence="17">The sequence shown here is derived from an EMBL/GenBank/DDBJ whole genome shotgun (WGS) entry which is preliminary data.</text>
</comment>
<comment type="catalytic activity">
    <reaction evidence="15">
        <text>[GlcNAc-(1-&gt;4)-Mur2Ac(oyl-L-Ala-gamma-D-Glu-L-Lys-D-Ala-D-Ala)](n)-di-trans,octa-cis-undecaprenyl diphosphate + beta-D-GlcNAc-(1-&gt;4)-Mur2Ac(oyl-L-Ala-gamma-D-Glu-L-Lys-D-Ala-D-Ala)-di-trans,octa-cis-undecaprenyl diphosphate = [GlcNAc-(1-&gt;4)-Mur2Ac(oyl-L-Ala-gamma-D-Glu-L-Lys-D-Ala-D-Ala)](n+1)-di-trans,octa-cis-undecaprenyl diphosphate + di-trans,octa-cis-undecaprenyl diphosphate + H(+)</text>
        <dbReference type="Rhea" id="RHEA:23708"/>
        <dbReference type="Rhea" id="RHEA-COMP:9602"/>
        <dbReference type="Rhea" id="RHEA-COMP:9603"/>
        <dbReference type="ChEBI" id="CHEBI:15378"/>
        <dbReference type="ChEBI" id="CHEBI:58405"/>
        <dbReference type="ChEBI" id="CHEBI:60033"/>
        <dbReference type="ChEBI" id="CHEBI:78435"/>
        <dbReference type="EC" id="2.4.99.28"/>
    </reaction>
</comment>
<evidence type="ECO:0000256" key="4">
    <source>
        <dbReference type="ARBA" id="ARBA00022692"/>
    </source>
</evidence>
<keyword evidence="6" id="KW-0573">Peptidoglycan synthesis</keyword>
<evidence type="ECO:0000256" key="10">
    <source>
        <dbReference type="ARBA" id="ARBA00033270"/>
    </source>
</evidence>
<evidence type="ECO:0000256" key="6">
    <source>
        <dbReference type="ARBA" id="ARBA00022984"/>
    </source>
</evidence>
<keyword evidence="17" id="KW-0131">Cell cycle</keyword>
<dbReference type="AlphaFoldDB" id="A0A7C3C238"/>
<evidence type="ECO:0000256" key="3">
    <source>
        <dbReference type="ARBA" id="ARBA00022679"/>
    </source>
</evidence>
<comment type="similarity">
    <text evidence="11">Belongs to the SEDS family. FtsW subfamily.</text>
</comment>
<dbReference type="GO" id="GO:0008955">
    <property type="term" value="F:peptidoglycan glycosyltransferase activity"/>
    <property type="evidence" value="ECO:0007669"/>
    <property type="project" value="UniProtKB-EC"/>
</dbReference>
<dbReference type="GO" id="GO:0009252">
    <property type="term" value="P:peptidoglycan biosynthetic process"/>
    <property type="evidence" value="ECO:0007669"/>
    <property type="project" value="UniProtKB-KW"/>
</dbReference>
<evidence type="ECO:0000256" key="9">
    <source>
        <dbReference type="ARBA" id="ARBA00032370"/>
    </source>
</evidence>
<comment type="subcellular location">
    <subcellularLocation>
        <location evidence="1">Membrane</location>
        <topology evidence="1">Multi-pass membrane protein</topology>
    </subcellularLocation>
</comment>
<keyword evidence="3" id="KW-0808">Transferase</keyword>
<evidence type="ECO:0000256" key="14">
    <source>
        <dbReference type="ARBA" id="ARBA00044770"/>
    </source>
</evidence>
<keyword evidence="4 16" id="KW-0812">Transmembrane</keyword>
<protein>
    <recommendedName>
        <fullName evidence="12">Probable peptidoglycan glycosyltransferase FtsW</fullName>
        <ecNumber evidence="14">2.4.99.28</ecNumber>
    </recommendedName>
    <alternativeName>
        <fullName evidence="13">Cell division protein FtsW</fullName>
    </alternativeName>
    <alternativeName>
        <fullName evidence="10">Cell wall polymerase</fullName>
    </alternativeName>
    <alternativeName>
        <fullName evidence="9">Peptidoglycan polymerase</fullName>
    </alternativeName>
</protein>
<evidence type="ECO:0000256" key="16">
    <source>
        <dbReference type="SAM" id="Phobius"/>
    </source>
</evidence>
<evidence type="ECO:0000256" key="8">
    <source>
        <dbReference type="ARBA" id="ARBA00023136"/>
    </source>
</evidence>
<evidence type="ECO:0000256" key="15">
    <source>
        <dbReference type="ARBA" id="ARBA00049902"/>
    </source>
</evidence>
<organism evidence="17">
    <name type="scientific">Hellea balneolensis</name>
    <dbReference type="NCBI Taxonomy" id="287478"/>
    <lineage>
        <taxon>Bacteria</taxon>
        <taxon>Pseudomonadati</taxon>
        <taxon>Pseudomonadota</taxon>
        <taxon>Alphaproteobacteria</taxon>
        <taxon>Maricaulales</taxon>
        <taxon>Robiginitomaculaceae</taxon>
        <taxon>Hellea</taxon>
    </lineage>
</organism>
<dbReference type="PANTHER" id="PTHR30474:SF2">
    <property type="entry name" value="PEPTIDOGLYCAN GLYCOSYLTRANSFERASE FTSW-RELATED"/>
    <property type="match status" value="1"/>
</dbReference>